<dbReference type="KEGG" id="ipa:Isop_2471"/>
<proteinExistence type="predicted"/>
<organism evidence="1 2">
    <name type="scientific">Isosphaera pallida (strain ATCC 43644 / DSM 9630 / IS1B)</name>
    <dbReference type="NCBI Taxonomy" id="575540"/>
    <lineage>
        <taxon>Bacteria</taxon>
        <taxon>Pseudomonadati</taxon>
        <taxon>Planctomycetota</taxon>
        <taxon>Planctomycetia</taxon>
        <taxon>Isosphaerales</taxon>
        <taxon>Isosphaeraceae</taxon>
        <taxon>Isosphaera</taxon>
    </lineage>
</organism>
<dbReference type="InterPro" id="IPR006311">
    <property type="entry name" value="TAT_signal"/>
</dbReference>
<dbReference type="eggNOG" id="ENOG502Z98J">
    <property type="taxonomic scope" value="Bacteria"/>
</dbReference>
<sequence>MTTPRRFSDRRTFLKQAGLGLGVGVTASWGPTVVPEALARATGPRSLWRLDPARVQFRPEIEPIVRFIEDTAREHLIEEAAHKLKTGAMAPADLTLGVFLAGIRNVKPRPVGFKFHTVLSLYSAHSLSLAADPEDRLLPLFWALDTFKSSQAADVREGDWNLAAVDEARLTTPDQAIERLTAAFDAWDDEGADLAAAAVARTQGAAAAMEPFWRAAVRDQRNIGHKPIFAMQCWRTLQTFGWQHAEPTLRSLAFGLLDLQGDRSRVPLGPYASSLEQANTLRDDWTLGRLDAGATRSLVDTLRTIESDRAPAAMAEAINKGLAPEAAWDAVRLVAMELLMRKPGIVSLHAVTATNALRAIFTLSSDPTTRRLSLLQAAGWLPLYRNRVGVDPDAPRIDALQPVDSTAATDSPEALQEIFEAVSRDRGRAAGLALGFVKRGGDPEALFSAARRLIVRKGRDSHDYKFQAAAWEEARLAADLDTTTRLAAASLFNAIGSRAPDAPVIERARAALA</sequence>
<accession>E8QXJ6</accession>
<protein>
    <recommendedName>
        <fullName evidence="3">Twin-arginine translocation signal domain-containing protein</fullName>
    </recommendedName>
</protein>
<dbReference type="OrthoDB" id="176343at2"/>
<evidence type="ECO:0008006" key="3">
    <source>
        <dbReference type="Google" id="ProtNLM"/>
    </source>
</evidence>
<gene>
    <name evidence="1" type="ordered locus">Isop_2471</name>
</gene>
<dbReference type="InParanoid" id="E8QXJ6"/>
<name>E8QXJ6_ISOPI</name>
<reference evidence="1 2" key="2">
    <citation type="journal article" date="2011" name="Stand. Genomic Sci.">
        <title>Complete genome sequence of Isosphaera pallida type strain (IS1B).</title>
        <authorList>
            <consortium name="US DOE Joint Genome Institute (JGI-PGF)"/>
            <person name="Goker M."/>
            <person name="Cleland D."/>
            <person name="Saunders E."/>
            <person name="Lapidus A."/>
            <person name="Nolan M."/>
            <person name="Lucas S."/>
            <person name="Hammon N."/>
            <person name="Deshpande S."/>
            <person name="Cheng J.F."/>
            <person name="Tapia R."/>
            <person name="Han C."/>
            <person name="Goodwin L."/>
            <person name="Pitluck S."/>
            <person name="Liolios K."/>
            <person name="Pagani I."/>
            <person name="Ivanova N."/>
            <person name="Mavromatis K."/>
            <person name="Pati A."/>
            <person name="Chen A."/>
            <person name="Palaniappan K."/>
            <person name="Land M."/>
            <person name="Hauser L."/>
            <person name="Chang Y.J."/>
            <person name="Jeffries C.D."/>
            <person name="Detter J.C."/>
            <person name="Beck B."/>
            <person name="Woyke T."/>
            <person name="Bristow J."/>
            <person name="Eisen J.A."/>
            <person name="Markowitz V."/>
            <person name="Hugenholtz P."/>
            <person name="Kyrpides N.C."/>
            <person name="Klenk H.P."/>
        </authorList>
    </citation>
    <scope>NUCLEOTIDE SEQUENCE [LARGE SCALE GENOMIC DNA]</scope>
    <source>
        <strain evidence="2">ATCC 43644 / DSM 9630 / IS1B</strain>
    </source>
</reference>
<dbReference type="RefSeq" id="WP_013565332.1">
    <property type="nucleotide sequence ID" value="NC_014962.1"/>
</dbReference>
<dbReference type="PROSITE" id="PS51318">
    <property type="entry name" value="TAT"/>
    <property type="match status" value="1"/>
</dbReference>
<evidence type="ECO:0000313" key="1">
    <source>
        <dbReference type="EMBL" id="ADV63044.1"/>
    </source>
</evidence>
<reference key="1">
    <citation type="submission" date="2010-11" db="EMBL/GenBank/DDBJ databases">
        <title>The complete sequence of chromosome of Isophaera pallida ATCC 43644.</title>
        <authorList>
            <consortium name="US DOE Joint Genome Institute (JGI-PGF)"/>
            <person name="Lucas S."/>
            <person name="Copeland A."/>
            <person name="Lapidus A."/>
            <person name="Bruce D."/>
            <person name="Goodwin L."/>
            <person name="Pitluck S."/>
            <person name="Kyrpides N."/>
            <person name="Mavromatis K."/>
            <person name="Pagani I."/>
            <person name="Ivanova N."/>
            <person name="Saunders E."/>
            <person name="Brettin T."/>
            <person name="Detter J.C."/>
            <person name="Han C."/>
            <person name="Tapia R."/>
            <person name="Land M."/>
            <person name="Hauser L."/>
            <person name="Markowitz V."/>
            <person name="Cheng J.-F."/>
            <person name="Hugenholtz P."/>
            <person name="Woyke T."/>
            <person name="Wu D."/>
            <person name="Eisen J.A."/>
        </authorList>
    </citation>
    <scope>NUCLEOTIDE SEQUENCE</scope>
    <source>
        <strain>ATCC 43644</strain>
    </source>
</reference>
<dbReference type="Proteomes" id="UP000008631">
    <property type="component" value="Chromosome"/>
</dbReference>
<keyword evidence="2" id="KW-1185">Reference proteome</keyword>
<dbReference type="HOGENOM" id="CLU_551735_0_0_0"/>
<evidence type="ECO:0000313" key="2">
    <source>
        <dbReference type="Proteomes" id="UP000008631"/>
    </source>
</evidence>
<dbReference type="EMBL" id="CP002353">
    <property type="protein sequence ID" value="ADV63044.1"/>
    <property type="molecule type" value="Genomic_DNA"/>
</dbReference>
<dbReference type="AlphaFoldDB" id="E8QXJ6"/>